<dbReference type="AlphaFoldDB" id="A0A562WUA6"/>
<dbReference type="GO" id="GO:0005524">
    <property type="term" value="F:ATP binding"/>
    <property type="evidence" value="ECO:0007669"/>
    <property type="project" value="UniProtKB-KW"/>
</dbReference>
<dbReference type="Pfam" id="PF00005">
    <property type="entry name" value="ABC_tran"/>
    <property type="match status" value="1"/>
</dbReference>
<evidence type="ECO:0000256" key="1">
    <source>
        <dbReference type="ARBA" id="ARBA00005417"/>
    </source>
</evidence>
<name>A0A562WUA6_9BACT</name>
<evidence type="ECO:0000313" key="7">
    <source>
        <dbReference type="Proteomes" id="UP000319449"/>
    </source>
</evidence>
<proteinExistence type="inferred from homology"/>
<organism evidence="6 7">
    <name type="scientific">Geobacter argillaceus</name>
    <dbReference type="NCBI Taxonomy" id="345631"/>
    <lineage>
        <taxon>Bacteria</taxon>
        <taxon>Pseudomonadati</taxon>
        <taxon>Thermodesulfobacteriota</taxon>
        <taxon>Desulfuromonadia</taxon>
        <taxon>Geobacterales</taxon>
        <taxon>Geobacteraceae</taxon>
        <taxon>Geobacter</taxon>
    </lineage>
</organism>
<reference evidence="6 7" key="1">
    <citation type="submission" date="2019-07" db="EMBL/GenBank/DDBJ databases">
        <title>Genomic Encyclopedia of Archaeal and Bacterial Type Strains, Phase II (KMG-II): from individual species to whole genera.</title>
        <authorList>
            <person name="Goeker M."/>
        </authorList>
    </citation>
    <scope>NUCLEOTIDE SEQUENCE [LARGE SCALE GENOMIC DNA]</scope>
    <source>
        <strain evidence="6 7">ATCC BAA-1139</strain>
    </source>
</reference>
<accession>A0A562WUA6</accession>
<dbReference type="OrthoDB" id="9809450at2"/>
<keyword evidence="4 6" id="KW-0067">ATP-binding</keyword>
<sequence>MPEDLLNIQGVWFSYGGGIEILQDISFRLQAGDYLGIVGPNGSGKSTLIKLMLGLVTPKRGEISLFGTPVGQFTSWQRIGYLPQRLRNFNPNFPGTVAEVVSLGLLAGKGFPRRRSREDAVLVDNVLDVMGIGGLGTRRLGELSGGQQQRVLLARAMVGSPSLLILDEPTTALDPETRENFYAVLKQLNRDHGVTIVLVTHDTWSIGHYASRLIYLDKRLVFDGDFDDFCRSEEMTAFFGEYAQHLICHRHHQ</sequence>
<keyword evidence="7" id="KW-1185">Reference proteome</keyword>
<dbReference type="InterPro" id="IPR017871">
    <property type="entry name" value="ABC_transporter-like_CS"/>
</dbReference>
<dbReference type="PANTHER" id="PTHR42734">
    <property type="entry name" value="METAL TRANSPORT SYSTEM ATP-BINDING PROTEIN TM_0124-RELATED"/>
    <property type="match status" value="1"/>
</dbReference>
<dbReference type="CDD" id="cd03235">
    <property type="entry name" value="ABC_Metallic_Cations"/>
    <property type="match status" value="1"/>
</dbReference>
<evidence type="ECO:0000256" key="3">
    <source>
        <dbReference type="ARBA" id="ARBA00022741"/>
    </source>
</evidence>
<dbReference type="GO" id="GO:0016887">
    <property type="term" value="F:ATP hydrolysis activity"/>
    <property type="evidence" value="ECO:0007669"/>
    <property type="project" value="InterPro"/>
</dbReference>
<dbReference type="SUPFAM" id="SSF52540">
    <property type="entry name" value="P-loop containing nucleoside triphosphate hydrolases"/>
    <property type="match status" value="1"/>
</dbReference>
<evidence type="ECO:0000313" key="6">
    <source>
        <dbReference type="EMBL" id="TWJ33083.1"/>
    </source>
</evidence>
<evidence type="ECO:0000259" key="5">
    <source>
        <dbReference type="PROSITE" id="PS50893"/>
    </source>
</evidence>
<dbReference type="FunFam" id="3.40.50.300:FF:000134">
    <property type="entry name" value="Iron-enterobactin ABC transporter ATP-binding protein"/>
    <property type="match status" value="1"/>
</dbReference>
<feature type="domain" description="ABC transporter" evidence="5">
    <location>
        <begin position="6"/>
        <end position="243"/>
    </location>
</feature>
<dbReference type="InterPro" id="IPR003439">
    <property type="entry name" value="ABC_transporter-like_ATP-bd"/>
</dbReference>
<dbReference type="SMART" id="SM00382">
    <property type="entry name" value="AAA"/>
    <property type="match status" value="1"/>
</dbReference>
<dbReference type="InterPro" id="IPR027417">
    <property type="entry name" value="P-loop_NTPase"/>
</dbReference>
<dbReference type="Proteomes" id="UP000319449">
    <property type="component" value="Unassembled WGS sequence"/>
</dbReference>
<keyword evidence="3" id="KW-0547">Nucleotide-binding</keyword>
<keyword evidence="2" id="KW-0813">Transport</keyword>
<dbReference type="InterPro" id="IPR050153">
    <property type="entry name" value="Metal_Ion_Import_ABC"/>
</dbReference>
<dbReference type="PROSITE" id="PS50893">
    <property type="entry name" value="ABC_TRANSPORTER_2"/>
    <property type="match status" value="1"/>
</dbReference>
<comment type="similarity">
    <text evidence="1">Belongs to the ABC transporter superfamily.</text>
</comment>
<evidence type="ECO:0000256" key="2">
    <source>
        <dbReference type="ARBA" id="ARBA00022448"/>
    </source>
</evidence>
<dbReference type="Gene3D" id="3.40.50.300">
    <property type="entry name" value="P-loop containing nucleotide triphosphate hydrolases"/>
    <property type="match status" value="1"/>
</dbReference>
<dbReference type="PANTHER" id="PTHR42734:SF17">
    <property type="entry name" value="METAL TRANSPORT SYSTEM ATP-BINDING PROTEIN TM_0124-RELATED"/>
    <property type="match status" value="1"/>
</dbReference>
<gene>
    <name evidence="6" type="ORF">JN12_00496</name>
</gene>
<dbReference type="PROSITE" id="PS00211">
    <property type="entry name" value="ABC_TRANSPORTER_1"/>
    <property type="match status" value="1"/>
</dbReference>
<dbReference type="RefSeq" id="WP_145017748.1">
    <property type="nucleotide sequence ID" value="NZ_VLLN01000002.1"/>
</dbReference>
<dbReference type="EMBL" id="VLLN01000002">
    <property type="protein sequence ID" value="TWJ33083.1"/>
    <property type="molecule type" value="Genomic_DNA"/>
</dbReference>
<comment type="caution">
    <text evidence="6">The sequence shown here is derived from an EMBL/GenBank/DDBJ whole genome shotgun (WGS) entry which is preliminary data.</text>
</comment>
<dbReference type="InterPro" id="IPR003593">
    <property type="entry name" value="AAA+_ATPase"/>
</dbReference>
<evidence type="ECO:0000256" key="4">
    <source>
        <dbReference type="ARBA" id="ARBA00022840"/>
    </source>
</evidence>
<protein>
    <submittedName>
        <fullName evidence="6">Zinc transport system ATP-binding protein</fullName>
    </submittedName>
</protein>